<dbReference type="FunFam" id="3.40.50.300:FF:000201">
    <property type="entry name" value="Glycine betaine/L-proline ABC transporter ATP-binding protein"/>
    <property type="match status" value="1"/>
</dbReference>
<dbReference type="STRING" id="1307839.L21SP5_00475"/>
<keyword evidence="6" id="KW-0129">CBS domain</keyword>
<dbReference type="Pfam" id="PF00005">
    <property type="entry name" value="ABC_tran"/>
    <property type="match status" value="1"/>
</dbReference>
<dbReference type="PATRIC" id="fig|1307839.3.peg.515"/>
<dbReference type="Pfam" id="PF00571">
    <property type="entry name" value="CBS"/>
    <property type="match status" value="2"/>
</dbReference>
<accession>A0A0S2HVS3</accession>
<evidence type="ECO:0000256" key="4">
    <source>
        <dbReference type="ARBA" id="ARBA00022840"/>
    </source>
</evidence>
<evidence type="ECO:0000256" key="3">
    <source>
        <dbReference type="ARBA" id="ARBA00022741"/>
    </source>
</evidence>
<evidence type="ECO:0000256" key="6">
    <source>
        <dbReference type="PROSITE-ProRule" id="PRU00703"/>
    </source>
</evidence>
<reference evidence="9 10" key="1">
    <citation type="submission" date="2015-11" db="EMBL/GenBank/DDBJ databases">
        <title>Description and complete genome sequence of a novel strain predominating in hypersaline microbial mats and representing a new family of the Bacteriodetes phylum.</title>
        <authorList>
            <person name="Spring S."/>
            <person name="Bunk B."/>
            <person name="Sproer C."/>
            <person name="Klenk H.-P."/>
        </authorList>
    </citation>
    <scope>NUCLEOTIDE SEQUENCE [LARGE SCALE GENOMIC DNA]</scope>
    <source>
        <strain evidence="9 10">L21-Spi-D4</strain>
    </source>
</reference>
<evidence type="ECO:0000313" key="9">
    <source>
        <dbReference type="EMBL" id="ALO14151.1"/>
    </source>
</evidence>
<feature type="domain" description="CBS" evidence="8">
    <location>
        <begin position="341"/>
        <end position="399"/>
    </location>
</feature>
<dbReference type="InterPro" id="IPR005892">
    <property type="entry name" value="Gly-betaine_transp_ATP-bd"/>
</dbReference>
<evidence type="ECO:0000256" key="5">
    <source>
        <dbReference type="ARBA" id="ARBA00022970"/>
    </source>
</evidence>
<dbReference type="InterPro" id="IPR003439">
    <property type="entry name" value="ABC_transporter-like_ATP-bd"/>
</dbReference>
<keyword evidence="4 9" id="KW-0067">ATP-binding</keyword>
<dbReference type="AlphaFoldDB" id="A0A0S2HVS3"/>
<dbReference type="PANTHER" id="PTHR43869:SF1">
    <property type="entry name" value="GLYCINE BETAINE_PROLINE BETAINE TRANSPORT SYSTEM ATP-BINDING PROTEIN PROV"/>
    <property type="match status" value="1"/>
</dbReference>
<dbReference type="Gene3D" id="3.10.580.10">
    <property type="entry name" value="CBS-domain"/>
    <property type="match status" value="1"/>
</dbReference>
<keyword evidence="3" id="KW-0547">Nucleotide-binding</keyword>
<protein>
    <submittedName>
        <fullName evidence="9">Glycine betaine/carnitine transport ATP-binding protein GbuA</fullName>
        <ecNumber evidence="9">3.6.3.32</ecNumber>
    </submittedName>
</protein>
<evidence type="ECO:0000256" key="2">
    <source>
        <dbReference type="ARBA" id="ARBA00022448"/>
    </source>
</evidence>
<dbReference type="Proteomes" id="UP000064893">
    <property type="component" value="Chromosome"/>
</dbReference>
<dbReference type="KEGG" id="blq:L21SP5_00475"/>
<sequence length="411" mass="45756">MSDIQVKNLNVIFGKRKKEALKLLNEGYSKADILDKTGCTVGVYDASLDIKEGEIFVVMGLSGSGKSTLLRCFNRLIDPTSGSIEMDGRDIIQTSDAELREIRRKKMTMVFQHFGLLPHRTVSSNVAFGLEIQGVDEETRIKTAYETIETVGLKGYEEQMTGQLSGGMQQRVGLARALATNPEVLLMDEAFSALDPLIRTNMQDELLQLQEKVHKTILFITHDLDEALKLGDRIAIMKDGKVVQVGTPEEILTNPADDYVKAFVENVDRGDIVTARSIMFEKPDSVRIDHDGPKIALRKMRKHGVTSLPVVDTQNTFLGFVKDTEMVEMEEKGLDKISEFMHTKKEVTAVSPETPVSELLPLFLDNIYNMAVVDDNKKLLGVVVHSSVISEMIGIERKEVVQLKEDGGVDL</sequence>
<dbReference type="InterPro" id="IPR017871">
    <property type="entry name" value="ABC_transporter-like_CS"/>
</dbReference>
<dbReference type="EC" id="3.6.3.32" evidence="9"/>
<dbReference type="Gene3D" id="3.40.50.300">
    <property type="entry name" value="P-loop containing nucleotide triphosphate hydrolases"/>
    <property type="match status" value="1"/>
</dbReference>
<keyword evidence="9" id="KW-0378">Hydrolase</keyword>
<dbReference type="GO" id="GO:0006865">
    <property type="term" value="P:amino acid transport"/>
    <property type="evidence" value="ECO:0007669"/>
    <property type="project" value="UniProtKB-KW"/>
</dbReference>
<dbReference type="InterPro" id="IPR046342">
    <property type="entry name" value="CBS_dom_sf"/>
</dbReference>
<evidence type="ECO:0000259" key="8">
    <source>
        <dbReference type="PROSITE" id="PS51371"/>
    </source>
</evidence>
<proteinExistence type="inferred from homology"/>
<dbReference type="SMART" id="SM00116">
    <property type="entry name" value="CBS"/>
    <property type="match status" value="2"/>
</dbReference>
<dbReference type="RefSeq" id="WP_057951726.1">
    <property type="nucleotide sequence ID" value="NZ_CP013118.1"/>
</dbReference>
<name>A0A0S2HVS3_9BACT</name>
<organism evidence="9 10">
    <name type="scientific">Salinivirga cyanobacteriivorans</name>
    <dbReference type="NCBI Taxonomy" id="1307839"/>
    <lineage>
        <taxon>Bacteria</taxon>
        <taxon>Pseudomonadati</taxon>
        <taxon>Bacteroidota</taxon>
        <taxon>Bacteroidia</taxon>
        <taxon>Bacteroidales</taxon>
        <taxon>Salinivirgaceae</taxon>
        <taxon>Salinivirga</taxon>
    </lineage>
</organism>
<evidence type="ECO:0000259" key="7">
    <source>
        <dbReference type="PROSITE" id="PS50893"/>
    </source>
</evidence>
<dbReference type="InterPro" id="IPR027417">
    <property type="entry name" value="P-loop_NTPase"/>
</dbReference>
<dbReference type="PROSITE" id="PS50893">
    <property type="entry name" value="ABC_TRANSPORTER_2"/>
    <property type="match status" value="1"/>
</dbReference>
<dbReference type="GO" id="GO:0016887">
    <property type="term" value="F:ATP hydrolysis activity"/>
    <property type="evidence" value="ECO:0007669"/>
    <property type="project" value="InterPro"/>
</dbReference>
<dbReference type="InterPro" id="IPR051921">
    <property type="entry name" value="ABC_osmolyte_uptake_ATP-bind"/>
</dbReference>
<dbReference type="InterPro" id="IPR003593">
    <property type="entry name" value="AAA+_ATPase"/>
</dbReference>
<keyword evidence="5" id="KW-0029">Amino-acid transport</keyword>
<dbReference type="GO" id="GO:0031460">
    <property type="term" value="P:glycine betaine transport"/>
    <property type="evidence" value="ECO:0007669"/>
    <property type="project" value="InterPro"/>
</dbReference>
<dbReference type="OrthoDB" id="9802264at2"/>
<dbReference type="GO" id="GO:0006970">
    <property type="term" value="P:response to osmotic stress"/>
    <property type="evidence" value="ECO:0007669"/>
    <property type="project" value="UniProtKB-ARBA"/>
</dbReference>
<dbReference type="PANTHER" id="PTHR43869">
    <property type="entry name" value="GLYCINE BETAINE/PROLINE BETAINE TRANSPORT SYSTEM ATP-BINDING PROTEIN PROV"/>
    <property type="match status" value="1"/>
</dbReference>
<dbReference type="PROSITE" id="PS51371">
    <property type="entry name" value="CBS"/>
    <property type="match status" value="2"/>
</dbReference>
<gene>
    <name evidence="9" type="primary">gbuA</name>
    <name evidence="9" type="ORF">L21SP5_00475</name>
</gene>
<dbReference type="NCBIfam" id="TIGR01186">
    <property type="entry name" value="proV"/>
    <property type="match status" value="1"/>
</dbReference>
<keyword evidence="10" id="KW-1185">Reference proteome</keyword>
<feature type="domain" description="CBS" evidence="8">
    <location>
        <begin position="279"/>
        <end position="336"/>
    </location>
</feature>
<comment type="similarity">
    <text evidence="1">Belongs to the ABC transporter superfamily.</text>
</comment>
<dbReference type="InterPro" id="IPR000644">
    <property type="entry name" value="CBS_dom"/>
</dbReference>
<evidence type="ECO:0000256" key="1">
    <source>
        <dbReference type="ARBA" id="ARBA00005417"/>
    </source>
</evidence>
<dbReference type="PROSITE" id="PS00211">
    <property type="entry name" value="ABC_TRANSPORTER_1"/>
    <property type="match status" value="1"/>
</dbReference>
<dbReference type="GO" id="GO:0016020">
    <property type="term" value="C:membrane"/>
    <property type="evidence" value="ECO:0007669"/>
    <property type="project" value="InterPro"/>
</dbReference>
<dbReference type="GO" id="GO:0005524">
    <property type="term" value="F:ATP binding"/>
    <property type="evidence" value="ECO:0007669"/>
    <property type="project" value="UniProtKB-KW"/>
</dbReference>
<dbReference type="EMBL" id="CP013118">
    <property type="protein sequence ID" value="ALO14151.1"/>
    <property type="molecule type" value="Genomic_DNA"/>
</dbReference>
<evidence type="ECO:0000313" key="10">
    <source>
        <dbReference type="Proteomes" id="UP000064893"/>
    </source>
</evidence>
<feature type="domain" description="ABC transporter" evidence="7">
    <location>
        <begin position="21"/>
        <end position="264"/>
    </location>
</feature>
<dbReference type="SUPFAM" id="SSF54631">
    <property type="entry name" value="CBS-domain pair"/>
    <property type="match status" value="1"/>
</dbReference>
<dbReference type="SUPFAM" id="SSF52540">
    <property type="entry name" value="P-loop containing nucleoside triphosphate hydrolases"/>
    <property type="match status" value="1"/>
</dbReference>
<dbReference type="CDD" id="cd03294">
    <property type="entry name" value="ABC_Pro_Gly_Betaine"/>
    <property type="match status" value="1"/>
</dbReference>
<keyword evidence="2" id="KW-0813">Transport</keyword>
<dbReference type="SMART" id="SM00382">
    <property type="entry name" value="AAA"/>
    <property type="match status" value="1"/>
</dbReference>